<evidence type="ECO:0000256" key="7">
    <source>
        <dbReference type="ARBA" id="ARBA00022741"/>
    </source>
</evidence>
<dbReference type="SUPFAM" id="SSF52374">
    <property type="entry name" value="Nucleotidylyl transferase"/>
    <property type="match status" value="1"/>
</dbReference>
<keyword evidence="14" id="KW-0028">Amino-acid biosynthesis</keyword>
<dbReference type="InterPro" id="IPR014729">
    <property type="entry name" value="Rossmann-like_a/b/a_fold"/>
</dbReference>
<reference evidence="17 18" key="1">
    <citation type="submission" date="2021-12" db="EMBL/GenBank/DDBJ databases">
        <title>High titer production of polyol ester of fatty acids by Rhodotorula paludigena BS15 towards product separation-free biomass refinery.</title>
        <authorList>
            <person name="Mano J."/>
            <person name="Ono H."/>
            <person name="Tanaka T."/>
            <person name="Naito K."/>
            <person name="Sushida H."/>
            <person name="Ike M."/>
            <person name="Tokuyasu K."/>
            <person name="Kitaoka M."/>
        </authorList>
    </citation>
    <scope>NUCLEOTIDE SEQUENCE [LARGE SCALE GENOMIC DNA]</scope>
    <source>
        <strain evidence="17 18">BS15</strain>
    </source>
</reference>
<dbReference type="GO" id="GO:0006436">
    <property type="term" value="P:tryptophanyl-tRNA aminoacylation"/>
    <property type="evidence" value="ECO:0007669"/>
    <property type="project" value="InterPro"/>
</dbReference>
<feature type="compositionally biased region" description="Low complexity" evidence="15">
    <location>
        <begin position="382"/>
        <end position="391"/>
    </location>
</feature>
<evidence type="ECO:0000256" key="5">
    <source>
        <dbReference type="ARBA" id="ARBA00022598"/>
    </source>
</evidence>
<dbReference type="GO" id="GO:0009073">
    <property type="term" value="P:aromatic amino acid family biosynthetic process"/>
    <property type="evidence" value="ECO:0007669"/>
    <property type="project" value="UniProtKB-KW"/>
</dbReference>
<feature type="region of interest" description="Disordered" evidence="15">
    <location>
        <begin position="345"/>
        <end position="395"/>
    </location>
</feature>
<keyword evidence="8" id="KW-0067">ATP-binding</keyword>
<dbReference type="SMART" id="SM00320">
    <property type="entry name" value="WD40"/>
    <property type="match status" value="6"/>
</dbReference>
<feature type="region of interest" description="Disordered" evidence="15">
    <location>
        <begin position="1082"/>
        <end position="1112"/>
    </location>
</feature>
<evidence type="ECO:0000313" key="18">
    <source>
        <dbReference type="Proteomes" id="UP001342314"/>
    </source>
</evidence>
<evidence type="ECO:0000256" key="9">
    <source>
        <dbReference type="ARBA" id="ARBA00022917"/>
    </source>
</evidence>
<dbReference type="FunFam" id="1.10.240.10:FF:000002">
    <property type="entry name" value="Tryptophan--tRNA ligase"/>
    <property type="match status" value="1"/>
</dbReference>
<dbReference type="PROSITE" id="PS50082">
    <property type="entry name" value="WD_REPEATS_2"/>
    <property type="match status" value="3"/>
</dbReference>
<evidence type="ECO:0000256" key="2">
    <source>
        <dbReference type="ARBA" id="ARBA00004688"/>
    </source>
</evidence>
<keyword evidence="12" id="KW-0104">Cadmium</keyword>
<dbReference type="PROSITE" id="PS50294">
    <property type="entry name" value="WD_REPEATS_REGION"/>
    <property type="match status" value="2"/>
</dbReference>
<comment type="pathway">
    <text evidence="2 14">Metabolic intermediate biosynthesis; chorismate biosynthesis; chorismate from D-erythrose 4-phosphate and phosphoenolpyruvate: step 1/7.</text>
</comment>
<dbReference type="Gene3D" id="3.10.20.870">
    <property type="entry name" value="PFU (PLAA family ubiquitin binding), C-terminal domain"/>
    <property type="match status" value="1"/>
</dbReference>
<dbReference type="InterPro" id="IPR002305">
    <property type="entry name" value="aa-tRNA-synth_Ic"/>
</dbReference>
<evidence type="ECO:0000256" key="13">
    <source>
        <dbReference type="PROSITE-ProRule" id="PRU00221"/>
    </source>
</evidence>
<dbReference type="InterPro" id="IPR036322">
    <property type="entry name" value="WD40_repeat_dom_sf"/>
</dbReference>
<feature type="repeat" description="WD" evidence="13">
    <location>
        <begin position="973"/>
        <end position="996"/>
    </location>
</feature>
<dbReference type="SUPFAM" id="SSF51569">
    <property type="entry name" value="Aldolase"/>
    <property type="match status" value="1"/>
</dbReference>
<keyword evidence="14" id="KW-0057">Aromatic amino acid biosynthesis</keyword>
<dbReference type="Gene3D" id="2.130.10.10">
    <property type="entry name" value="YVTN repeat-like/Quinoprotein amine dehydrogenase"/>
    <property type="match status" value="2"/>
</dbReference>
<dbReference type="PROSITE" id="PS51394">
    <property type="entry name" value="PFU"/>
    <property type="match status" value="1"/>
</dbReference>
<comment type="catalytic activity">
    <reaction evidence="11 14">
        <text>D-erythrose 4-phosphate + phosphoenolpyruvate + H2O = 7-phospho-2-dehydro-3-deoxy-D-arabino-heptonate + phosphate</text>
        <dbReference type="Rhea" id="RHEA:14717"/>
        <dbReference type="ChEBI" id="CHEBI:15377"/>
        <dbReference type="ChEBI" id="CHEBI:16897"/>
        <dbReference type="ChEBI" id="CHEBI:43474"/>
        <dbReference type="ChEBI" id="CHEBI:58394"/>
        <dbReference type="ChEBI" id="CHEBI:58702"/>
        <dbReference type="EC" id="2.5.1.54"/>
    </reaction>
</comment>
<comment type="similarity">
    <text evidence="3">Belongs to the class-I aminoacyl-tRNA synthetase family.</text>
</comment>
<dbReference type="SUPFAM" id="SSF50978">
    <property type="entry name" value="WD40 repeat-like"/>
    <property type="match status" value="1"/>
</dbReference>
<evidence type="ECO:0000256" key="15">
    <source>
        <dbReference type="SAM" id="MobiDB-lite"/>
    </source>
</evidence>
<keyword evidence="5" id="KW-0436">Ligase</keyword>
<dbReference type="InterPro" id="IPR001680">
    <property type="entry name" value="WD40_rpt"/>
</dbReference>
<dbReference type="Pfam" id="PF01474">
    <property type="entry name" value="DAHP_synth_2"/>
    <property type="match status" value="1"/>
</dbReference>
<dbReference type="Gene3D" id="3.40.50.620">
    <property type="entry name" value="HUPs"/>
    <property type="match status" value="1"/>
</dbReference>
<gene>
    <name evidence="17" type="ORF">Rhopal_001372-T1</name>
</gene>
<evidence type="ECO:0000256" key="6">
    <source>
        <dbReference type="ARBA" id="ARBA00022679"/>
    </source>
</evidence>
<protein>
    <recommendedName>
        <fullName evidence="14">Phospho-2-dehydro-3-deoxyheptonate aldolase</fullName>
        <ecNumber evidence="14">2.5.1.54</ecNumber>
    </recommendedName>
</protein>
<dbReference type="CDD" id="cd00806">
    <property type="entry name" value="TrpRS_core"/>
    <property type="match status" value="1"/>
</dbReference>
<feature type="compositionally biased region" description="Basic and acidic residues" evidence="15">
    <location>
        <begin position="345"/>
        <end position="357"/>
    </location>
</feature>
<evidence type="ECO:0000256" key="3">
    <source>
        <dbReference type="ARBA" id="ARBA00005594"/>
    </source>
</evidence>
<dbReference type="GO" id="GO:0005524">
    <property type="term" value="F:ATP binding"/>
    <property type="evidence" value="ECO:0007669"/>
    <property type="project" value="UniProtKB-KW"/>
</dbReference>
<comment type="similarity">
    <text evidence="4 14">Belongs to the class-II DAHP synthase family.</text>
</comment>
<accession>A0AAV5GFM2</accession>
<dbReference type="InterPro" id="IPR002306">
    <property type="entry name" value="Trp-tRNA-ligase"/>
</dbReference>
<keyword evidence="13" id="KW-0853">WD repeat</keyword>
<dbReference type="Pfam" id="PF00579">
    <property type="entry name" value="tRNA-synt_1b"/>
    <property type="match status" value="1"/>
</dbReference>
<dbReference type="PANTHER" id="PTHR21337:SF0">
    <property type="entry name" value="PHOSPHO-2-DEHYDRO-3-DEOXYHEPTONATE ALDOLASE"/>
    <property type="match status" value="1"/>
</dbReference>
<feature type="binding site" evidence="12">
    <location>
        <position position="716"/>
    </location>
    <ligand>
        <name>phosphoenolpyruvate</name>
        <dbReference type="ChEBI" id="CHEBI:58702"/>
    </ligand>
</feature>
<keyword evidence="10" id="KW-0030">Aminoacyl-tRNA synthetase</keyword>
<dbReference type="InterPro" id="IPR038122">
    <property type="entry name" value="PFU_sf"/>
</dbReference>
<feature type="domain" description="PFU" evidence="16">
    <location>
        <begin position="1127"/>
        <end position="1237"/>
    </location>
</feature>
<dbReference type="GO" id="GO:0004830">
    <property type="term" value="F:tryptophan-tRNA ligase activity"/>
    <property type="evidence" value="ECO:0007669"/>
    <property type="project" value="InterPro"/>
</dbReference>
<dbReference type="PANTHER" id="PTHR21337">
    <property type="entry name" value="PHOSPHO-2-DEHYDRO-3-DEOXYHEPTONATE ALDOLASE 1, 2"/>
    <property type="match status" value="1"/>
</dbReference>
<dbReference type="Pfam" id="PF09070">
    <property type="entry name" value="PFU"/>
    <property type="match status" value="1"/>
</dbReference>
<keyword evidence="12" id="KW-0170">Cobalt</keyword>
<dbReference type="InterPro" id="IPR015155">
    <property type="entry name" value="PFU"/>
</dbReference>
<organism evidence="17 18">
    <name type="scientific">Rhodotorula paludigena</name>
    <dbReference type="NCBI Taxonomy" id="86838"/>
    <lineage>
        <taxon>Eukaryota</taxon>
        <taxon>Fungi</taxon>
        <taxon>Dikarya</taxon>
        <taxon>Basidiomycota</taxon>
        <taxon>Pucciniomycotina</taxon>
        <taxon>Microbotryomycetes</taxon>
        <taxon>Sporidiobolales</taxon>
        <taxon>Sporidiobolaceae</taxon>
        <taxon>Rhodotorula</taxon>
    </lineage>
</organism>
<dbReference type="InterPro" id="IPR015943">
    <property type="entry name" value="WD40/YVTN_repeat-like_dom_sf"/>
</dbReference>
<dbReference type="PRINTS" id="PR01039">
    <property type="entry name" value="TRNASYNTHTRP"/>
</dbReference>
<name>A0AAV5GFM2_9BASI</name>
<keyword evidence="18" id="KW-1185">Reference proteome</keyword>
<proteinExistence type="inferred from homology"/>
<feature type="binding site" evidence="12">
    <location>
        <position position="447"/>
    </location>
    <ligand>
        <name>Mn(2+)</name>
        <dbReference type="ChEBI" id="CHEBI:29035"/>
    </ligand>
</feature>
<dbReference type="NCBIfam" id="TIGR00233">
    <property type="entry name" value="trpS"/>
    <property type="match status" value="1"/>
</dbReference>
<dbReference type="AlphaFoldDB" id="A0AAV5GFM2"/>
<dbReference type="GO" id="GO:0003849">
    <property type="term" value="F:3-deoxy-7-phosphoheptulonate synthase activity"/>
    <property type="evidence" value="ECO:0007669"/>
    <property type="project" value="UniProtKB-EC"/>
</dbReference>
<dbReference type="Gene3D" id="3.20.20.70">
    <property type="entry name" value="Aldolase class I"/>
    <property type="match status" value="2"/>
</dbReference>
<dbReference type="CDD" id="cd00200">
    <property type="entry name" value="WD40"/>
    <property type="match status" value="1"/>
</dbReference>
<comment type="cofactor">
    <cofactor evidence="12">
        <name>Mn(2+)</name>
        <dbReference type="ChEBI" id="CHEBI:29035"/>
    </cofactor>
    <cofactor evidence="12">
        <name>Co(2+)</name>
        <dbReference type="ChEBI" id="CHEBI:48828"/>
    </cofactor>
    <cofactor evidence="12">
        <name>Cd(2+)</name>
        <dbReference type="ChEBI" id="CHEBI:48775"/>
    </cofactor>
    <text evidence="12">Binds 1 divalent cation per subunit. The enzyme is active with manganese, cobalt or cadmium ions.</text>
</comment>
<dbReference type="EC" id="2.5.1.54" evidence="14"/>
<feature type="binding site" evidence="12">
    <location>
        <position position="748"/>
    </location>
    <ligand>
        <name>Mn(2+)</name>
        <dbReference type="ChEBI" id="CHEBI:29035"/>
    </ligand>
</feature>
<dbReference type="Proteomes" id="UP001342314">
    <property type="component" value="Unassembled WGS sequence"/>
</dbReference>
<dbReference type="EMBL" id="BQKY01000003">
    <property type="protein sequence ID" value="GJN88406.1"/>
    <property type="molecule type" value="Genomic_DNA"/>
</dbReference>
<feature type="binding site" evidence="12">
    <location>
        <position position="685"/>
    </location>
    <ligand>
        <name>phosphoenolpyruvate</name>
        <dbReference type="ChEBI" id="CHEBI:58702"/>
    </ligand>
</feature>
<dbReference type="Gene3D" id="1.10.240.10">
    <property type="entry name" value="Tyrosyl-Transfer RNA Synthetase"/>
    <property type="match status" value="1"/>
</dbReference>
<keyword evidence="6 14" id="KW-0808">Transferase</keyword>
<dbReference type="InterPro" id="IPR002480">
    <property type="entry name" value="DAHP_synth_2"/>
</dbReference>
<feature type="repeat" description="WD" evidence="13">
    <location>
        <begin position="997"/>
        <end position="1040"/>
    </location>
</feature>
<evidence type="ECO:0000256" key="1">
    <source>
        <dbReference type="ARBA" id="ARBA00004173"/>
    </source>
</evidence>
<evidence type="ECO:0000256" key="8">
    <source>
        <dbReference type="ARBA" id="ARBA00022840"/>
    </source>
</evidence>
<comment type="caution">
    <text evidence="17">The sequence shown here is derived from an EMBL/GenBank/DDBJ whole genome shotgun (WGS) entry which is preliminary data.</text>
</comment>
<evidence type="ECO:0000256" key="14">
    <source>
        <dbReference type="RuleBase" id="RU363071"/>
    </source>
</evidence>
<keyword evidence="12" id="KW-0464">Manganese</keyword>
<sequence>MSSKVAGVRGIATQARRRTVFSAIQPTGVPHIGNHLGALSQWQRLVKEAAAQPSDSRDSLFFSVVGLHALTVPQDPKRLSAERRDMFAVLLALGLAESAGGAVIFHQDQVPEHAELAWYLNTVTPVNRLMRMTSWKLVTLRNANSEDEIDDSMLQLGLLAYPVLQAADILLYKATHVPVGHDQSQHLELCRDLAQVFNRAYPGRRKDGKGKGKGVFRVPEVMLTTHPRIQSLRDPLQKMSKSAPQPASKIFLTDSPADIHAKIKSAVTDSTAGVTWDPENRPGIATLLQIYAGYSDERVEDIAVRYAGARGIQQLKADLSECVSEGLRSFRDEFARIRTEDGYLREQEREGARKARDAAAQTMSESWRSKPVGQDIAYPTPSASSSSGASANEPDPVLYKRKEGLEGVTRKLEQLPPLVSAVEIERLKANLANVTNGKAFLLQGGDCAELFDYCTSEKIEHRLSLLLSMSLILIWGLKQPVVRIARMGGQYAKPRSKQTEVVDGQEIPSFRGHNVNGIDPSDRLPDPERLLSAYFHAAGTINYSRALLASGFASLPSGGNKSVPWSLPLAHVRSPELLKSYESIVQNLSEALEFMSVVGVDRGASAVGGALESADIFMSHEALMLEYEAALTRKLRVPPFAAKEEGEEGWYCTSAHTVWIGDRTRALDGAHVEFFRGLRNPVGIKVGPSMESDELVRLLGIVDPHKEPGKVTLISRYGAELVEKKLPGHIAAVQKSGHKPIFASDPMHGNTRTSSAYPGVKTRHMHDIVSEISASLRIHQELGSRLGGVHLELTGDINDDGMSVTECLGGSMRLEEEQLALRFESYCDRQLATAGTDAVIQLYSLSPTSPCPTTPSHTLLGHAGNVCALHASRDGRRLASASWDLTARVWVWRDDAGDEGTGAWECERVLVDHEAAVWDVMLLENELELLLTASADSRIRLFAGSTVRHVFKGHEGPVRALAKLLPHDPACALFASTSNDCTIRIWNYQSGDALTVLGSHDSFVYSLTTIPHIAGGGLASSGEDGIIKIWNEEDGEEDQRIQVTALSVWSLAALPNGDLACGCSDNSIWIFTRDLTRHARPDAYPQAQPRPRGAATTPAVSEPSALDEPGQQEGEVKLIRTGEAVVAHQWDGSSWTELGEVVDKPDDSPSLDAPADRLKLPPKMEHEGKEYDYVFQIDVKDDEPPILLPFNREGKSRLFGIHLFPRCPLIASAFVTAHQLPESYLEQIVAFILSSTS</sequence>
<evidence type="ECO:0000313" key="17">
    <source>
        <dbReference type="EMBL" id="GJN88406.1"/>
    </source>
</evidence>
<dbReference type="InterPro" id="IPR013785">
    <property type="entry name" value="Aldolase_TIM"/>
</dbReference>
<feature type="binding site" evidence="12">
    <location>
        <position position="828"/>
    </location>
    <ligand>
        <name>Mn(2+)</name>
        <dbReference type="ChEBI" id="CHEBI:29035"/>
    </ligand>
</feature>
<dbReference type="GO" id="GO:0008652">
    <property type="term" value="P:amino acid biosynthetic process"/>
    <property type="evidence" value="ECO:0007669"/>
    <property type="project" value="UniProtKB-KW"/>
</dbReference>
<evidence type="ECO:0000256" key="11">
    <source>
        <dbReference type="ARBA" id="ARBA00047508"/>
    </source>
</evidence>
<keyword evidence="9" id="KW-0648">Protein biosynthesis</keyword>
<evidence type="ECO:0000259" key="16">
    <source>
        <dbReference type="PROSITE" id="PS51394"/>
    </source>
</evidence>
<feature type="binding site" evidence="12">
    <location>
        <position position="792"/>
    </location>
    <ligand>
        <name>Mn(2+)</name>
        <dbReference type="ChEBI" id="CHEBI:29035"/>
    </ligand>
</feature>
<evidence type="ECO:0000256" key="10">
    <source>
        <dbReference type="ARBA" id="ARBA00023146"/>
    </source>
</evidence>
<evidence type="ECO:0000256" key="4">
    <source>
        <dbReference type="ARBA" id="ARBA00008911"/>
    </source>
</evidence>
<feature type="repeat" description="WD" evidence="13">
    <location>
        <begin position="859"/>
        <end position="890"/>
    </location>
</feature>
<dbReference type="GO" id="GO:0005739">
    <property type="term" value="C:mitochondrion"/>
    <property type="evidence" value="ECO:0007669"/>
    <property type="project" value="UniProtKB-SubCell"/>
</dbReference>
<keyword evidence="7" id="KW-0547">Nucleotide-binding</keyword>
<evidence type="ECO:0000256" key="12">
    <source>
        <dbReference type="PIRSR" id="PIRSR602480-1"/>
    </source>
</evidence>
<dbReference type="Pfam" id="PF00400">
    <property type="entry name" value="WD40"/>
    <property type="match status" value="3"/>
</dbReference>
<feature type="binding site" evidence="12">
    <location>
        <position position="486"/>
    </location>
    <ligand>
        <name>phosphoenolpyruvate</name>
        <dbReference type="ChEBI" id="CHEBI:58702"/>
    </ligand>
</feature>
<comment type="subcellular location">
    <subcellularLocation>
        <location evidence="1">Mitochondrion</location>
    </subcellularLocation>
</comment>